<protein>
    <recommendedName>
        <fullName evidence="2">histidine kinase</fullName>
        <ecNumber evidence="2">2.7.13.3</ecNumber>
    </recommendedName>
</protein>
<evidence type="ECO:0000256" key="8">
    <source>
        <dbReference type="SAM" id="Phobius"/>
    </source>
</evidence>
<dbReference type="Gene3D" id="1.10.287.130">
    <property type="match status" value="1"/>
</dbReference>
<dbReference type="InterPro" id="IPR001610">
    <property type="entry name" value="PAC"/>
</dbReference>
<dbReference type="InterPro" id="IPR005467">
    <property type="entry name" value="His_kinase_dom"/>
</dbReference>
<feature type="domain" description="PAC" evidence="11">
    <location>
        <begin position="271"/>
        <end position="323"/>
    </location>
</feature>
<organism evidence="12 13">
    <name type="scientific">Salinibacter ruber</name>
    <dbReference type="NCBI Taxonomy" id="146919"/>
    <lineage>
        <taxon>Bacteria</taxon>
        <taxon>Pseudomonadati</taxon>
        <taxon>Rhodothermota</taxon>
        <taxon>Rhodothermia</taxon>
        <taxon>Rhodothermales</taxon>
        <taxon>Salinibacteraceae</taxon>
        <taxon>Salinibacter</taxon>
    </lineage>
</organism>
<accession>A0A9X2PWR3</accession>
<evidence type="ECO:0000256" key="6">
    <source>
        <dbReference type="ARBA" id="ARBA00023012"/>
    </source>
</evidence>
<sequence>MTTSVRALLSRLRPRDDHLPEEMRSQVQVHRLLSLLGAGLVVGFAPLYAVAAPDAIDPLWVRVGIAGLFLTLLAASYRSARVRAAYVSCVWGVLYLIVGWFVVLAALNQFSGEYTVGLLLVYAVLAGIVAFGAESVWGPLAFLGYGGGGTVLATLTGPRPETSPLILLASMGTIAVVETVLTQGWLWIRKTVREQEARLQGLTNSLPGVVFQFFVREDGTVGHHFVSEHAEDVLGLEADPATFHERCLERIPDPYQREIERSIETAIDEQSDWEFETPFDPPDGERIWALGASTPEQREGETVFNGVILDITERKEAERRRRTYEELKDSAEDAIVIADADGDIIDWNPGAEAMFGYEKEAIVGRPIETIMPDRHRAPHRRGMERVRETGRGRFLGETVELEGRHQDGHEVPVELSLSSWEADRERFFGAIIRDITERKNAEQALREERDRFETLFESLPTPVVRCVAQDDGVFVTDANPAFEDTFGLAATEAVGAEINHMLVPEKDHDRARDFDRRVLESGEVRAEVQRTTAEGMREFQVQAISRRPDEGPPEIYAIYTDITERKRRERRLDAIFNHTYQFTGLMEPDGTMIEANDTALRFGGLDREDIVGTPIWKTHWAQTGEDSKQRLREAVERAAEGEFVRYERPIQGGDEDRIIDFSIRPVTDADGQVELLIPEARDITELKRREETLRAAKEEAEEASRLKSAVLANMSHELRTPLTSILGFADAIDDEASDGAGPVSRFASLIAKSGERLLRTFDNILNLSRLEAEQQNEPAEPVDVAAAARSVADEIRDRAEADDIALRTEVGSATMRTRAPADQVPIVLRHLLSNAITYTEAGGTVWLRVGRAGGDVVVEVEDTGIGMDPDEVPALFEPFRQASEGFGREYEGTGLGLAVVQRAVDRMGGTVDVATEEGEGTCVTVGLPGMEPTNDAPSLGEG</sequence>
<evidence type="ECO:0000256" key="2">
    <source>
        <dbReference type="ARBA" id="ARBA00012438"/>
    </source>
</evidence>
<keyword evidence="6" id="KW-0902">Two-component regulatory system</keyword>
<dbReference type="GO" id="GO:0000155">
    <property type="term" value="F:phosphorelay sensor kinase activity"/>
    <property type="evidence" value="ECO:0007669"/>
    <property type="project" value="InterPro"/>
</dbReference>
<keyword evidence="5" id="KW-0418">Kinase</keyword>
<feature type="transmembrane region" description="Helical" evidence="8">
    <location>
        <begin position="165"/>
        <end position="188"/>
    </location>
</feature>
<gene>
    <name evidence="12" type="ORF">GGP71_000105</name>
</gene>
<dbReference type="PANTHER" id="PTHR43711:SF26">
    <property type="entry name" value="SENSOR HISTIDINE KINASE RCSC"/>
    <property type="match status" value="1"/>
</dbReference>
<dbReference type="InterPro" id="IPR036097">
    <property type="entry name" value="HisK_dim/P_sf"/>
</dbReference>
<feature type="transmembrane region" description="Helical" evidence="8">
    <location>
        <begin position="114"/>
        <end position="133"/>
    </location>
</feature>
<evidence type="ECO:0000259" key="9">
    <source>
        <dbReference type="PROSITE" id="PS50109"/>
    </source>
</evidence>
<dbReference type="PROSITE" id="PS50113">
    <property type="entry name" value="PAC"/>
    <property type="match status" value="3"/>
</dbReference>
<dbReference type="SUPFAM" id="SSF47384">
    <property type="entry name" value="Homodimeric domain of signal transducing histidine kinase"/>
    <property type="match status" value="1"/>
</dbReference>
<dbReference type="PRINTS" id="PR00344">
    <property type="entry name" value="BCTRLSENSOR"/>
</dbReference>
<dbReference type="SMART" id="SM00388">
    <property type="entry name" value="HisKA"/>
    <property type="match status" value="1"/>
</dbReference>
<dbReference type="CDD" id="cd00082">
    <property type="entry name" value="HisKA"/>
    <property type="match status" value="1"/>
</dbReference>
<name>A0A9X2PWR3_9BACT</name>
<dbReference type="InterPro" id="IPR013656">
    <property type="entry name" value="PAS_4"/>
</dbReference>
<dbReference type="Gene3D" id="3.30.450.20">
    <property type="entry name" value="PAS domain"/>
    <property type="match status" value="4"/>
</dbReference>
<dbReference type="Pfam" id="PF00512">
    <property type="entry name" value="HisKA"/>
    <property type="match status" value="1"/>
</dbReference>
<feature type="domain" description="PAC" evidence="11">
    <location>
        <begin position="637"/>
        <end position="695"/>
    </location>
</feature>
<keyword evidence="8" id="KW-0472">Membrane</keyword>
<dbReference type="AlphaFoldDB" id="A0A9X2PWR3"/>
<keyword evidence="3" id="KW-0597">Phosphoprotein</keyword>
<keyword evidence="4" id="KW-0808">Transferase</keyword>
<evidence type="ECO:0000256" key="3">
    <source>
        <dbReference type="ARBA" id="ARBA00022553"/>
    </source>
</evidence>
<comment type="caution">
    <text evidence="12">The sequence shown here is derived from an EMBL/GenBank/DDBJ whole genome shotgun (WGS) entry which is preliminary data.</text>
</comment>
<feature type="domain" description="PAC" evidence="11">
    <location>
        <begin position="397"/>
        <end position="447"/>
    </location>
</feature>
<keyword evidence="7" id="KW-0175">Coiled coil</keyword>
<evidence type="ECO:0000259" key="10">
    <source>
        <dbReference type="PROSITE" id="PS50112"/>
    </source>
</evidence>
<evidence type="ECO:0000256" key="5">
    <source>
        <dbReference type="ARBA" id="ARBA00022777"/>
    </source>
</evidence>
<dbReference type="InterPro" id="IPR035965">
    <property type="entry name" value="PAS-like_dom_sf"/>
</dbReference>
<dbReference type="InterPro" id="IPR003661">
    <property type="entry name" value="HisK_dim/P_dom"/>
</dbReference>
<dbReference type="SUPFAM" id="SSF55785">
    <property type="entry name" value="PYP-like sensor domain (PAS domain)"/>
    <property type="match status" value="4"/>
</dbReference>
<dbReference type="InterPro" id="IPR036890">
    <property type="entry name" value="HATPase_C_sf"/>
</dbReference>
<dbReference type="NCBIfam" id="TIGR00229">
    <property type="entry name" value="sensory_box"/>
    <property type="match status" value="4"/>
</dbReference>
<dbReference type="InterPro" id="IPR000700">
    <property type="entry name" value="PAS-assoc_C"/>
</dbReference>
<feature type="domain" description="Histidine kinase" evidence="9">
    <location>
        <begin position="713"/>
        <end position="931"/>
    </location>
</feature>
<dbReference type="Pfam" id="PF02518">
    <property type="entry name" value="HATPase_c"/>
    <property type="match status" value="1"/>
</dbReference>
<evidence type="ECO:0000313" key="12">
    <source>
        <dbReference type="EMBL" id="MCS3676209.1"/>
    </source>
</evidence>
<dbReference type="SMART" id="SM00091">
    <property type="entry name" value="PAS"/>
    <property type="match status" value="3"/>
</dbReference>
<evidence type="ECO:0000259" key="11">
    <source>
        <dbReference type="PROSITE" id="PS50113"/>
    </source>
</evidence>
<dbReference type="PANTHER" id="PTHR43711">
    <property type="entry name" value="TWO-COMPONENT HISTIDINE KINASE"/>
    <property type="match status" value="1"/>
</dbReference>
<evidence type="ECO:0000256" key="1">
    <source>
        <dbReference type="ARBA" id="ARBA00000085"/>
    </source>
</evidence>
<keyword evidence="8" id="KW-1133">Transmembrane helix</keyword>
<dbReference type="Proteomes" id="UP001155027">
    <property type="component" value="Unassembled WGS sequence"/>
</dbReference>
<feature type="transmembrane region" description="Helical" evidence="8">
    <location>
        <begin position="84"/>
        <end position="108"/>
    </location>
</feature>
<dbReference type="SUPFAM" id="SSF55874">
    <property type="entry name" value="ATPase domain of HSP90 chaperone/DNA topoisomerase II/histidine kinase"/>
    <property type="match status" value="1"/>
</dbReference>
<dbReference type="InterPro" id="IPR004358">
    <property type="entry name" value="Sig_transdc_His_kin-like_C"/>
</dbReference>
<feature type="domain" description="PAS" evidence="10">
    <location>
        <begin position="320"/>
        <end position="390"/>
    </location>
</feature>
<comment type="catalytic activity">
    <reaction evidence="1">
        <text>ATP + protein L-histidine = ADP + protein N-phospho-L-histidine.</text>
        <dbReference type="EC" id="2.7.13.3"/>
    </reaction>
</comment>
<dbReference type="SMART" id="SM00086">
    <property type="entry name" value="PAC"/>
    <property type="match status" value="3"/>
</dbReference>
<dbReference type="Gene3D" id="3.30.565.10">
    <property type="entry name" value="Histidine kinase-like ATPase, C-terminal domain"/>
    <property type="match status" value="1"/>
</dbReference>
<dbReference type="RefSeq" id="WP_259079071.1">
    <property type="nucleotide sequence ID" value="NZ_JANUAU010000001.1"/>
</dbReference>
<dbReference type="Pfam" id="PF08448">
    <property type="entry name" value="PAS_4"/>
    <property type="match status" value="2"/>
</dbReference>
<feature type="domain" description="PAS" evidence="10">
    <location>
        <begin position="448"/>
        <end position="522"/>
    </location>
</feature>
<dbReference type="EMBL" id="JANUAU010000001">
    <property type="protein sequence ID" value="MCS3676209.1"/>
    <property type="molecule type" value="Genomic_DNA"/>
</dbReference>
<dbReference type="Pfam" id="PF13426">
    <property type="entry name" value="PAS_9"/>
    <property type="match status" value="2"/>
</dbReference>
<dbReference type="CDD" id="cd00130">
    <property type="entry name" value="PAS"/>
    <property type="match status" value="4"/>
</dbReference>
<dbReference type="SMART" id="SM00387">
    <property type="entry name" value="HATPase_c"/>
    <property type="match status" value="1"/>
</dbReference>
<dbReference type="PROSITE" id="PS50112">
    <property type="entry name" value="PAS"/>
    <property type="match status" value="3"/>
</dbReference>
<feature type="domain" description="PAS" evidence="10">
    <location>
        <begin position="568"/>
        <end position="642"/>
    </location>
</feature>
<evidence type="ECO:0000256" key="4">
    <source>
        <dbReference type="ARBA" id="ARBA00022679"/>
    </source>
</evidence>
<keyword evidence="8" id="KW-0812">Transmembrane</keyword>
<dbReference type="InterPro" id="IPR050736">
    <property type="entry name" value="Sensor_HK_Regulatory"/>
</dbReference>
<dbReference type="InterPro" id="IPR003594">
    <property type="entry name" value="HATPase_dom"/>
</dbReference>
<evidence type="ECO:0000313" key="13">
    <source>
        <dbReference type="Proteomes" id="UP001155027"/>
    </source>
</evidence>
<dbReference type="EC" id="2.7.13.3" evidence="2"/>
<proteinExistence type="predicted"/>
<evidence type="ECO:0000256" key="7">
    <source>
        <dbReference type="SAM" id="Coils"/>
    </source>
</evidence>
<feature type="transmembrane region" description="Helical" evidence="8">
    <location>
        <begin position="32"/>
        <end position="53"/>
    </location>
</feature>
<reference evidence="12" key="1">
    <citation type="submission" date="2022-08" db="EMBL/GenBank/DDBJ databases">
        <title>Genomic Encyclopedia of Type Strains, Phase V (KMG-V): Genome sequencing to study the core and pangenomes of soil and plant-associated prokaryotes.</title>
        <authorList>
            <person name="Whitman W."/>
        </authorList>
    </citation>
    <scope>NUCLEOTIDE SEQUENCE</scope>
    <source>
        <strain evidence="12">0</strain>
    </source>
</reference>
<feature type="transmembrane region" description="Helical" evidence="8">
    <location>
        <begin position="59"/>
        <end position="77"/>
    </location>
</feature>
<dbReference type="PROSITE" id="PS50109">
    <property type="entry name" value="HIS_KIN"/>
    <property type="match status" value="1"/>
</dbReference>
<feature type="coiled-coil region" evidence="7">
    <location>
        <begin position="683"/>
        <end position="713"/>
    </location>
</feature>
<dbReference type="InterPro" id="IPR000014">
    <property type="entry name" value="PAS"/>
</dbReference>